<dbReference type="Proteomes" id="UP001220962">
    <property type="component" value="Chromosome"/>
</dbReference>
<protein>
    <recommendedName>
        <fullName evidence="6">Lipoprotein</fullName>
    </recommendedName>
</protein>
<feature type="signal peptide" evidence="8">
    <location>
        <begin position="1"/>
        <end position="18"/>
    </location>
</feature>
<dbReference type="PANTHER" id="PTHR30429:SF0">
    <property type="entry name" value="METHIONINE-BINDING LIPOPROTEIN METQ"/>
    <property type="match status" value="1"/>
</dbReference>
<feature type="chain" id="PRO_5043960016" description="Lipoprotein" evidence="8">
    <location>
        <begin position="19"/>
        <end position="278"/>
    </location>
</feature>
<evidence type="ECO:0000256" key="2">
    <source>
        <dbReference type="ARBA" id="ARBA00022729"/>
    </source>
</evidence>
<organism evidence="9 11">
    <name type="scientific">Paenibacillus urinalis</name>
    <dbReference type="NCBI Taxonomy" id="521520"/>
    <lineage>
        <taxon>Bacteria</taxon>
        <taxon>Bacillati</taxon>
        <taxon>Bacillota</taxon>
        <taxon>Bacilli</taxon>
        <taxon>Bacillales</taxon>
        <taxon>Paenibacillaceae</taxon>
        <taxon>Paenibacillus</taxon>
    </lineage>
</organism>
<dbReference type="NCBIfam" id="TIGR00363">
    <property type="entry name" value="MetQ/NlpA family lipoprotein"/>
    <property type="match status" value="1"/>
</dbReference>
<proteinExistence type="inferred from homology"/>
<comment type="subcellular location">
    <subcellularLocation>
        <location evidence="1">Membrane</location>
        <topology evidence="1">Lipid-anchor</topology>
    </subcellularLocation>
</comment>
<dbReference type="Pfam" id="PF03180">
    <property type="entry name" value="Lipoprotein_9"/>
    <property type="match status" value="1"/>
</dbReference>
<sequence length="278" mass="30255">MKKWFLSALTLTLVLVLAACGNDSAPDTTGSEGTGSTEETVTLKVGATPVPHAEILEQVKPILEEQGVNLEIVTFNDYVQPNVQLDEGQLDANFFQHKPYLDNEIETRGLKLTALNPVHVEPLGAYSNTITSADELQDGAKIAIPNDATNGGRALILLDKNGIIKLTDNTNIESKISDIAENPKNLEIIEMDAAMLPRQLGEVELAVINVNYALEADLNPLEDALFLEDADSPYANLLVSREDNKDNEAIQKLNDALQSDEIKQFIEDNYAGAIVPAF</sequence>
<keyword evidence="4" id="KW-0564">Palmitate</keyword>
<keyword evidence="2 8" id="KW-0732">Signal</keyword>
<dbReference type="CDD" id="cd13597">
    <property type="entry name" value="PBP2_lipoprotein_Tp32"/>
    <property type="match status" value="1"/>
</dbReference>
<evidence type="ECO:0000256" key="1">
    <source>
        <dbReference type="ARBA" id="ARBA00004635"/>
    </source>
</evidence>
<evidence type="ECO:0000256" key="6">
    <source>
        <dbReference type="PIRNR" id="PIRNR002854"/>
    </source>
</evidence>
<name>A0AAX3MXV0_9BACL</name>
<keyword evidence="3" id="KW-0472">Membrane</keyword>
<dbReference type="GO" id="GO:0016020">
    <property type="term" value="C:membrane"/>
    <property type="evidence" value="ECO:0007669"/>
    <property type="project" value="UniProtKB-SubCell"/>
</dbReference>
<evidence type="ECO:0000256" key="3">
    <source>
        <dbReference type="ARBA" id="ARBA00023136"/>
    </source>
</evidence>
<evidence type="ECO:0000256" key="4">
    <source>
        <dbReference type="ARBA" id="ARBA00023139"/>
    </source>
</evidence>
<evidence type="ECO:0000313" key="10">
    <source>
        <dbReference type="EMBL" id="WDI01674.1"/>
    </source>
</evidence>
<dbReference type="PROSITE" id="PS51257">
    <property type="entry name" value="PROKAR_LIPOPROTEIN"/>
    <property type="match status" value="1"/>
</dbReference>
<accession>A0AAX3MXV0</accession>
<dbReference type="PIRSF" id="PIRSF002854">
    <property type="entry name" value="MetQ"/>
    <property type="match status" value="1"/>
</dbReference>
<keyword evidence="12" id="KW-1185">Reference proteome</keyword>
<comment type="similarity">
    <text evidence="6">Belongs to the nlpA lipoprotein family.</text>
</comment>
<gene>
    <name evidence="9" type="ORF">PUW23_21000</name>
    <name evidence="10" type="ORF">PUW25_20890</name>
</gene>
<evidence type="ECO:0000313" key="12">
    <source>
        <dbReference type="Proteomes" id="UP001221519"/>
    </source>
</evidence>
<dbReference type="AlphaFoldDB" id="A0AAX3MXV0"/>
<keyword evidence="5 6" id="KW-0449">Lipoprotein</keyword>
<evidence type="ECO:0000256" key="7">
    <source>
        <dbReference type="PIRSR" id="PIRSR002854-1"/>
    </source>
</evidence>
<dbReference type="Gene3D" id="3.40.190.10">
    <property type="entry name" value="Periplasmic binding protein-like II"/>
    <property type="match status" value="2"/>
</dbReference>
<dbReference type="EMBL" id="CP118101">
    <property type="protein sequence ID" value="WDH81946.1"/>
    <property type="molecule type" value="Genomic_DNA"/>
</dbReference>
<dbReference type="RefSeq" id="WP_047913556.1">
    <property type="nucleotide sequence ID" value="NZ_CP118101.1"/>
</dbReference>
<dbReference type="InterPro" id="IPR004872">
    <property type="entry name" value="Lipoprotein_NlpA"/>
</dbReference>
<dbReference type="EMBL" id="CP118108">
    <property type="protein sequence ID" value="WDI01674.1"/>
    <property type="molecule type" value="Genomic_DNA"/>
</dbReference>
<dbReference type="SUPFAM" id="SSF53850">
    <property type="entry name" value="Periplasmic binding protein-like II"/>
    <property type="match status" value="1"/>
</dbReference>
<feature type="lipid moiety-binding region" description="S-diacylglycerol cysteine" evidence="7">
    <location>
        <position position="20"/>
    </location>
</feature>
<evidence type="ECO:0000256" key="5">
    <source>
        <dbReference type="ARBA" id="ARBA00023288"/>
    </source>
</evidence>
<dbReference type="PANTHER" id="PTHR30429">
    <property type="entry name" value="D-METHIONINE-BINDING LIPOPROTEIN METQ"/>
    <property type="match status" value="1"/>
</dbReference>
<evidence type="ECO:0000313" key="11">
    <source>
        <dbReference type="Proteomes" id="UP001220962"/>
    </source>
</evidence>
<evidence type="ECO:0000256" key="8">
    <source>
        <dbReference type="SAM" id="SignalP"/>
    </source>
</evidence>
<evidence type="ECO:0000313" key="9">
    <source>
        <dbReference type="EMBL" id="WDH81946.1"/>
    </source>
</evidence>
<dbReference type="Proteomes" id="UP001221519">
    <property type="component" value="Chromosome"/>
</dbReference>
<reference evidence="9 12" key="1">
    <citation type="submission" date="2023-02" db="EMBL/GenBank/DDBJ databases">
        <title>Pathogen: clinical or host-associated sample.</title>
        <authorList>
            <person name="Hergert J."/>
            <person name="Casey R."/>
            <person name="Wagner J."/>
            <person name="Young E.L."/>
            <person name="Oakeson K.F."/>
        </authorList>
    </citation>
    <scope>NUCLEOTIDE SEQUENCE</scope>
    <source>
        <strain evidence="10 12">2022CK-00829</strain>
        <strain evidence="9">2022CK-00830</strain>
    </source>
</reference>